<dbReference type="GO" id="GO:0005213">
    <property type="term" value="F:structural constituent of egg chorion"/>
    <property type="evidence" value="ECO:0007669"/>
    <property type="project" value="InterPro"/>
</dbReference>
<feature type="signal peptide" evidence="4">
    <location>
        <begin position="1"/>
        <end position="20"/>
    </location>
</feature>
<evidence type="ECO:0000256" key="1">
    <source>
        <dbReference type="ARBA" id="ARBA00005906"/>
    </source>
</evidence>
<comment type="caution">
    <text evidence="5">The sequence shown here is derived from an EMBL/GenBank/DDBJ whole genome shotgun (WGS) entry which is preliminary data.</text>
</comment>
<evidence type="ECO:0000256" key="3">
    <source>
        <dbReference type="RuleBase" id="RU004378"/>
    </source>
</evidence>
<proteinExistence type="inferred from homology"/>
<evidence type="ECO:0000256" key="4">
    <source>
        <dbReference type="SAM" id="SignalP"/>
    </source>
</evidence>
<reference evidence="5" key="1">
    <citation type="submission" date="2022-03" db="EMBL/GenBank/DDBJ databases">
        <authorList>
            <person name="Lindestad O."/>
        </authorList>
    </citation>
    <scope>NUCLEOTIDE SEQUENCE</scope>
</reference>
<name>A0A8S4R5C7_9NEOP</name>
<feature type="chain" id="PRO_5035845234" evidence="4">
    <location>
        <begin position="21"/>
        <end position="206"/>
    </location>
</feature>
<dbReference type="Proteomes" id="UP000838756">
    <property type="component" value="Unassembled WGS sequence"/>
</dbReference>
<keyword evidence="4" id="KW-0732">Signal</keyword>
<protein>
    <submittedName>
        <fullName evidence="5">Jg17024 protein</fullName>
    </submittedName>
</protein>
<dbReference type="InterPro" id="IPR002635">
    <property type="entry name" value="Chorion"/>
</dbReference>
<comment type="similarity">
    <text evidence="1 3">Belongs to the chorion protein family.</text>
</comment>
<dbReference type="GO" id="GO:0042600">
    <property type="term" value="C:egg chorion"/>
    <property type="evidence" value="ECO:0007669"/>
    <property type="project" value="InterPro"/>
</dbReference>
<accession>A0A8S4R5C7</accession>
<keyword evidence="6" id="KW-1185">Reference proteome</keyword>
<organism evidence="5 6">
    <name type="scientific">Pararge aegeria aegeria</name>
    <dbReference type="NCBI Taxonomy" id="348720"/>
    <lineage>
        <taxon>Eukaryota</taxon>
        <taxon>Metazoa</taxon>
        <taxon>Ecdysozoa</taxon>
        <taxon>Arthropoda</taxon>
        <taxon>Hexapoda</taxon>
        <taxon>Insecta</taxon>
        <taxon>Pterygota</taxon>
        <taxon>Neoptera</taxon>
        <taxon>Endopterygota</taxon>
        <taxon>Lepidoptera</taxon>
        <taxon>Glossata</taxon>
        <taxon>Ditrysia</taxon>
        <taxon>Papilionoidea</taxon>
        <taxon>Nymphalidae</taxon>
        <taxon>Satyrinae</taxon>
        <taxon>Satyrini</taxon>
        <taxon>Parargina</taxon>
        <taxon>Pararge</taxon>
    </lineage>
</organism>
<keyword evidence="2" id="KW-0677">Repeat</keyword>
<evidence type="ECO:0000313" key="5">
    <source>
        <dbReference type="EMBL" id="CAH2229275.1"/>
    </source>
</evidence>
<dbReference type="OrthoDB" id="6930117at2759"/>
<gene>
    <name evidence="5" type="primary">jg17024</name>
    <name evidence="5" type="ORF">PAEG_LOCUS8757</name>
</gene>
<dbReference type="EMBL" id="CAKXAJ010024711">
    <property type="protein sequence ID" value="CAH2229275.1"/>
    <property type="molecule type" value="Genomic_DNA"/>
</dbReference>
<dbReference type="GO" id="GO:0007304">
    <property type="term" value="P:chorion-containing eggshell formation"/>
    <property type="evidence" value="ECO:0007669"/>
    <property type="project" value="InterPro"/>
</dbReference>
<dbReference type="AlphaFoldDB" id="A0A8S4R5C7"/>
<sequence>MGLKIACLLFSAVTIQTIVGQCLRAPYPAAYPNDITIANLGADLPLAYPVAGPFNAGPGVPGLTYGLSLAELSASNGEGLRVNSASPIAATGVTVETDKMVIEGPLAVTGQLPFLGAVALEGPLPASGMGAVAYECGNGQIGIVNEGVEPAPVLAPTYPNGQIATGYQNGPMAAYPNMQLGSGYPNAGLIPFANNFAPGYGPISRV</sequence>
<evidence type="ECO:0000313" key="6">
    <source>
        <dbReference type="Proteomes" id="UP000838756"/>
    </source>
</evidence>
<dbReference type="Pfam" id="PF01723">
    <property type="entry name" value="Chorion_1"/>
    <property type="match status" value="1"/>
</dbReference>
<evidence type="ECO:0000256" key="2">
    <source>
        <dbReference type="ARBA" id="ARBA00022737"/>
    </source>
</evidence>